<protein>
    <recommendedName>
        <fullName evidence="2">Zinc finger CGNR domain-containing protein</fullName>
    </recommendedName>
</protein>
<evidence type="ECO:0000313" key="3">
    <source>
        <dbReference type="EMBL" id="VIO72809.1"/>
    </source>
</evidence>
<dbReference type="Gene3D" id="1.10.3300.10">
    <property type="entry name" value="Jann2411-like domain"/>
    <property type="match status" value="1"/>
</dbReference>
<evidence type="ECO:0000313" key="4">
    <source>
        <dbReference type="Proteomes" id="UP000328092"/>
    </source>
</evidence>
<comment type="caution">
    <text evidence="3">The sequence shown here is derived from an EMBL/GenBank/DDBJ whole genome shotgun (WGS) entry which is preliminary data.</text>
</comment>
<organism evidence="3 4">
    <name type="scientific">Bradyrhizobium ivorense</name>
    <dbReference type="NCBI Taxonomy" id="2511166"/>
    <lineage>
        <taxon>Bacteria</taxon>
        <taxon>Pseudomonadati</taxon>
        <taxon>Pseudomonadota</taxon>
        <taxon>Alphaproteobacteria</taxon>
        <taxon>Hyphomicrobiales</taxon>
        <taxon>Nitrobacteraceae</taxon>
        <taxon>Bradyrhizobium</taxon>
    </lineage>
</organism>
<dbReference type="PANTHER" id="PTHR35525">
    <property type="entry name" value="BLL6575 PROTEIN"/>
    <property type="match status" value="1"/>
</dbReference>
<dbReference type="InterPro" id="IPR023286">
    <property type="entry name" value="ABATE_dom_sf"/>
</dbReference>
<dbReference type="PANTHER" id="PTHR35525:SF3">
    <property type="entry name" value="BLL6575 PROTEIN"/>
    <property type="match status" value="1"/>
</dbReference>
<feature type="domain" description="Zinc finger CGNR" evidence="2">
    <location>
        <begin position="174"/>
        <end position="215"/>
    </location>
</feature>
<feature type="region of interest" description="Disordered" evidence="1">
    <location>
        <begin position="119"/>
        <end position="138"/>
    </location>
</feature>
<dbReference type="Pfam" id="PF11706">
    <property type="entry name" value="zf-CGNR"/>
    <property type="match status" value="1"/>
</dbReference>
<dbReference type="AlphaFoldDB" id="A0A508TDF5"/>
<evidence type="ECO:0000256" key="1">
    <source>
        <dbReference type="SAM" id="MobiDB-lite"/>
    </source>
</evidence>
<dbReference type="Pfam" id="PF07336">
    <property type="entry name" value="ABATE"/>
    <property type="match status" value="1"/>
</dbReference>
<accession>A0A508TDF5</accession>
<dbReference type="InterPro" id="IPR021005">
    <property type="entry name" value="Znf_CGNR"/>
</dbReference>
<name>A0A508TDF5_9BRAD</name>
<dbReference type="InterPro" id="IPR010852">
    <property type="entry name" value="ABATE"/>
</dbReference>
<reference evidence="3" key="1">
    <citation type="submission" date="2019-02" db="EMBL/GenBank/DDBJ databases">
        <authorList>
            <person name="Pothier F.J."/>
        </authorList>
    </citation>
    <scope>NUCLEOTIDE SEQUENCE</scope>
    <source>
        <strain evidence="3">CI-1B</strain>
    </source>
</reference>
<dbReference type="RefSeq" id="WP_139861625.1">
    <property type="nucleotide sequence ID" value="NZ_CAADFC020000016.1"/>
</dbReference>
<sequence length="221" mass="24598">MTDPRPAPILVADSPGLDFLNSLATPVDTEIDWIGSGEDLIAWLLQAGLVTPEAIADMRKAAAPGEFDAVAAQARKLREWFRGFVKAHKGKPLKPKVLQELQPLNRILIRDEGFGQVVSREPGRRKPGGAGEDDAPVSGLAWRPQRRWRSPDALLFPIAKAMAELVCDEDFRQVKACEGHRCTLMFVDRTRGRARRWCSMAVCGNRAKQAAHRERVSRARK</sequence>
<gene>
    <name evidence="3" type="ORF">CI1B_44570</name>
</gene>
<evidence type="ECO:0000259" key="2">
    <source>
        <dbReference type="Pfam" id="PF11706"/>
    </source>
</evidence>
<dbReference type="SUPFAM" id="SSF160904">
    <property type="entry name" value="Jann2411-like"/>
    <property type="match status" value="1"/>
</dbReference>
<dbReference type="EMBL" id="CAADFC020000016">
    <property type="protein sequence ID" value="VIO72809.1"/>
    <property type="molecule type" value="Genomic_DNA"/>
</dbReference>
<keyword evidence="4" id="KW-1185">Reference proteome</keyword>
<dbReference type="Proteomes" id="UP000328092">
    <property type="component" value="Unassembled WGS sequence"/>
</dbReference>
<proteinExistence type="predicted"/>
<dbReference type="OrthoDB" id="9808437at2"/>